<name>A0A401ZL53_9CHLR</name>
<feature type="region of interest" description="Disordered" evidence="1">
    <location>
        <begin position="1544"/>
        <end position="1564"/>
    </location>
</feature>
<protein>
    <recommendedName>
        <fullName evidence="4">Tetratricopeptide repeat protein</fullName>
    </recommendedName>
</protein>
<organism evidence="2 3">
    <name type="scientific">Dictyobacter aurantiacus</name>
    <dbReference type="NCBI Taxonomy" id="1936993"/>
    <lineage>
        <taxon>Bacteria</taxon>
        <taxon>Bacillati</taxon>
        <taxon>Chloroflexota</taxon>
        <taxon>Ktedonobacteria</taxon>
        <taxon>Ktedonobacterales</taxon>
        <taxon>Dictyobacteraceae</taxon>
        <taxon>Dictyobacter</taxon>
    </lineage>
</organism>
<dbReference type="OrthoDB" id="3894343at2"/>
<dbReference type="Gene3D" id="1.25.40.10">
    <property type="entry name" value="Tetratricopeptide repeat domain"/>
    <property type="match status" value="1"/>
</dbReference>
<dbReference type="Proteomes" id="UP000287224">
    <property type="component" value="Unassembled WGS sequence"/>
</dbReference>
<evidence type="ECO:0000313" key="3">
    <source>
        <dbReference type="Proteomes" id="UP000287224"/>
    </source>
</evidence>
<dbReference type="EMBL" id="BIFQ01000001">
    <property type="protein sequence ID" value="GCE07573.1"/>
    <property type="molecule type" value="Genomic_DNA"/>
</dbReference>
<evidence type="ECO:0008006" key="4">
    <source>
        <dbReference type="Google" id="ProtNLM"/>
    </source>
</evidence>
<accession>A0A401ZL53</accession>
<dbReference type="InterPro" id="IPR011990">
    <property type="entry name" value="TPR-like_helical_dom_sf"/>
</dbReference>
<dbReference type="RefSeq" id="WP_126598937.1">
    <property type="nucleotide sequence ID" value="NZ_BIFQ01000001.1"/>
</dbReference>
<evidence type="ECO:0000256" key="1">
    <source>
        <dbReference type="SAM" id="MobiDB-lite"/>
    </source>
</evidence>
<keyword evidence="3" id="KW-1185">Reference proteome</keyword>
<dbReference type="SUPFAM" id="SSF81901">
    <property type="entry name" value="HCP-like"/>
    <property type="match status" value="1"/>
</dbReference>
<reference evidence="3" key="1">
    <citation type="submission" date="2018-12" db="EMBL/GenBank/DDBJ databases">
        <title>Tengunoibacter tsumagoiensis gen. nov., sp. nov., Dictyobacter kobayashii sp. nov., D. alpinus sp. nov., and D. joshuensis sp. nov. and description of Dictyobacteraceae fam. nov. within the order Ktedonobacterales isolated from Tengu-no-mugimeshi.</title>
        <authorList>
            <person name="Wang C.M."/>
            <person name="Zheng Y."/>
            <person name="Sakai Y."/>
            <person name="Toyoda A."/>
            <person name="Minakuchi Y."/>
            <person name="Abe K."/>
            <person name="Yokota A."/>
            <person name="Yabe S."/>
        </authorList>
    </citation>
    <scope>NUCLEOTIDE SEQUENCE [LARGE SCALE GENOMIC DNA]</scope>
    <source>
        <strain evidence="3">S-27</strain>
    </source>
</reference>
<sequence>MQPTVSFWDKFSREGRIKKALIEAHSERDSQKSLDLLRFVRKKLSEPPFYFHLWSPFLTAFLSPERRQHLSDEDLTDVETMAQFLQQQTAPTDDMSSASMIWQPLFEAYIARGAHTYVRQLAEKLYKDTTSDQAIRTYCVHELVRQRATENQHIDIYISYLDMLANPQEETELFQLLDTLLDLDFQASDTRLLQANHIMRSLLPLHIPTLPVLVPHLFNARGIHALLINRAPEEAREYFEQACGQDNTDRIAYLGLLACELRLGNMTAVTRLKQGEAFQSLLRDSDIATLLDLHLLMQWLDQPEPSTPFPFDADTIQLLTQCRLHRYVGEVALATLGRAYLFKGQAQQARAQFDMLMEADSQLSRQGYYAAWTYALCGLNDRIVECFERCARWSGRWTIACILLHQDPDLAERSGALKLLKQMATTETPLAPIIQARLMPLPLSIDAATTISTNTLVFKGNAWIEAGYSQEEALEALRTSLAQSLAFKYVDQAAHLMTLSWFARLPLADQTFWRGLAERDQSRSLSLLEQAAKKGQHQQAARFLLVRYLRQGQWNLAYQYVEQAVGKRTDPVSQLIQAYINGRDLPRDEAIEQVKQLAIRGIDRAYYLLGTLYLYKANEDAASHQAQSARQQAALAWQRLLASEHTPLSEDLAPLAACASFIAYPQQRESNARTLIQCFQTLNPAMHQPWLEWHVALAVLWYGTLHEFSSIHPTMLHVADMVRRVDDATAVTLAGACASFVLRLRAETATDQFFQFLEQLAQEDGRSIHKPILSIAIVAGLRAWYPAAERPQRTQIEERLRRHLAQDPGNGLFMLYLTYITLSHNLGAEAIALLQSTTPDDLTQAYIVDTLLRLLTNTLTERSTPSAEVQLTALSQKALDLIQTITSGHIQEVYTLLLSPQASRILEIWRMERILPPMCLYMLQNAIDPPMFWIYVLRTWRLRTHASADLILVARCMCMLGYTDDGCQAWEEALHASANDERQIAWREDFVRFLCRQAVSEQATGQTLEAANKLRMAARWTRSEFGLQLSEARLLLIANTLESRAALTRLLAYLFPDFESGDTPLGRYHVLELTLAHNPALIEALMAQDRERIQQQWQQTLQAQSNDMRLLHTLSVLSWEYAFSKQARHRDTEADWITSTALWLLLLSSETFWHYFAQERGGDEHDESRTLTPRQQEDLWQDALDTILVFHSTSARKSLAAGAISQARIHAHCLALGRQSSQSLIAHLEHAGLPFSLVSEPARLEQIKNQAQKLLNDWSQSLLKDAERSVDDARSIARLPNGIRKNYQGGIAILEPFIQLDVPVTRILLACLDWYNDWCRDLNLNGTSVQFRHTAQQASAICEQLQKLCNKRNTYAAENQAIALHLYYRGLSLHKPEPGQAIHFYEEARDWGSTLPYLDDQLSSARLQYLKEITDRHANQHQFEEAYQAIEQAEHLINDHDELRKLRMRISYHHARELKTERKYTEAFSRGRQALALDPTNKDIQRFISEMEELIPEEGYAQTIHDAEHEPEKQDKVRLRQRLASIPASSRFFKQAQDLLNQLYPSPKAEPKRAGQDEDETLDEKKIAEREERLRHMLESGQHEISPAKSREELAQLLARRAARDAKQATIPNGLNPKTQHARLVFARDTAEEALNYDPRNAIAKQTLAEVNSLLEEKSKEKKK</sequence>
<comment type="caution">
    <text evidence="2">The sequence shown here is derived from an EMBL/GenBank/DDBJ whole genome shotgun (WGS) entry which is preliminary data.</text>
</comment>
<gene>
    <name evidence="2" type="ORF">KDAU_49020</name>
</gene>
<proteinExistence type="predicted"/>
<evidence type="ECO:0000313" key="2">
    <source>
        <dbReference type="EMBL" id="GCE07573.1"/>
    </source>
</evidence>